<gene>
    <name evidence="8" type="ORF">BJ684DRAFT_11055</name>
</gene>
<dbReference type="GO" id="GO:0003677">
    <property type="term" value="F:DNA binding"/>
    <property type="evidence" value="ECO:0007669"/>
    <property type="project" value="UniProtKB-KW"/>
</dbReference>
<accession>A0A4P9Y1U0</accession>
<dbReference type="OrthoDB" id="3907302at2759"/>
<keyword evidence="9" id="KW-1185">Reference proteome</keyword>
<feature type="domain" description="TFIIE beta" evidence="7">
    <location>
        <begin position="1"/>
        <end position="49"/>
    </location>
</feature>
<keyword evidence="5" id="KW-0539">Nucleus</keyword>
<comment type="subcellular location">
    <subcellularLocation>
        <location evidence="1">Nucleus</location>
    </subcellularLocation>
</comment>
<keyword evidence="2" id="KW-0805">Transcription regulation</keyword>
<keyword evidence="4" id="KW-0804">Transcription</keyword>
<dbReference type="Proteomes" id="UP000267251">
    <property type="component" value="Unassembled WGS sequence"/>
</dbReference>
<organism evidence="8 9">
    <name type="scientific">Piptocephalis cylindrospora</name>
    <dbReference type="NCBI Taxonomy" id="1907219"/>
    <lineage>
        <taxon>Eukaryota</taxon>
        <taxon>Fungi</taxon>
        <taxon>Fungi incertae sedis</taxon>
        <taxon>Zoopagomycota</taxon>
        <taxon>Zoopagomycotina</taxon>
        <taxon>Zoopagomycetes</taxon>
        <taxon>Zoopagales</taxon>
        <taxon>Piptocephalidaceae</taxon>
        <taxon>Piptocephalis</taxon>
    </lineage>
</organism>
<dbReference type="Pfam" id="PF02186">
    <property type="entry name" value="TFIIE_beta"/>
    <property type="match status" value="1"/>
</dbReference>
<comment type="function">
    <text evidence="6">Recruits TFIIH to the initiation complex and stimulates the RNA polymerase II C-terminal domain kinase and DNA-dependent ATPase activities of TFIIH. Both TFIIH and TFIIE are required for promoter clearance by RNA polymerase.</text>
</comment>
<dbReference type="PANTHER" id="PTHR12716:SF8">
    <property type="entry name" value="TRANSCRIPTION INITIATION FACTOR IIE SUBUNIT BETA"/>
    <property type="match status" value="1"/>
</dbReference>
<evidence type="ECO:0000259" key="7">
    <source>
        <dbReference type="PROSITE" id="PS51351"/>
    </source>
</evidence>
<name>A0A4P9Y1U0_9FUNG</name>
<dbReference type="PANTHER" id="PTHR12716">
    <property type="entry name" value="TRANSCRIPTION INITIATION FACTOR IIE, BETA SUBUNIT"/>
    <property type="match status" value="1"/>
</dbReference>
<dbReference type="EMBL" id="KZ988219">
    <property type="protein sequence ID" value="RKP12745.1"/>
    <property type="molecule type" value="Genomic_DNA"/>
</dbReference>
<evidence type="ECO:0000256" key="6">
    <source>
        <dbReference type="ARBA" id="ARBA00025581"/>
    </source>
</evidence>
<proteinExistence type="predicted"/>
<dbReference type="Pfam" id="PF22254">
    <property type="entry name" value="TFA2_E-tether"/>
    <property type="match status" value="1"/>
</dbReference>
<feature type="non-terminal residue" evidence="8">
    <location>
        <position position="1"/>
    </location>
</feature>
<dbReference type="Pfam" id="PF18121">
    <property type="entry name" value="TFA2_Winged_2"/>
    <property type="match status" value="1"/>
</dbReference>
<evidence type="ECO:0000256" key="4">
    <source>
        <dbReference type="ARBA" id="ARBA00023163"/>
    </source>
</evidence>
<reference evidence="9" key="1">
    <citation type="journal article" date="2018" name="Nat. Microbiol.">
        <title>Leveraging single-cell genomics to expand the fungal tree of life.</title>
        <authorList>
            <person name="Ahrendt S.R."/>
            <person name="Quandt C.A."/>
            <person name="Ciobanu D."/>
            <person name="Clum A."/>
            <person name="Salamov A."/>
            <person name="Andreopoulos B."/>
            <person name="Cheng J.F."/>
            <person name="Woyke T."/>
            <person name="Pelin A."/>
            <person name="Henrissat B."/>
            <person name="Reynolds N.K."/>
            <person name="Benny G.L."/>
            <person name="Smith M.E."/>
            <person name="James T.Y."/>
            <person name="Grigoriev I.V."/>
        </authorList>
    </citation>
    <scope>NUCLEOTIDE SEQUENCE [LARGE SCALE GENOMIC DNA]</scope>
</reference>
<keyword evidence="3" id="KW-0238">DNA-binding</keyword>
<evidence type="ECO:0000256" key="5">
    <source>
        <dbReference type="ARBA" id="ARBA00023242"/>
    </source>
</evidence>
<dbReference type="InterPro" id="IPR040501">
    <property type="entry name" value="TFA2_Winged_2"/>
</dbReference>
<dbReference type="GO" id="GO:0005673">
    <property type="term" value="C:transcription factor TFIIE complex"/>
    <property type="evidence" value="ECO:0007669"/>
    <property type="project" value="InterPro"/>
</dbReference>
<dbReference type="InterPro" id="IPR054600">
    <property type="entry name" value="TFA2_E-tether"/>
</dbReference>
<dbReference type="InterPro" id="IPR003166">
    <property type="entry name" value="TFIIE_bsu_DNA-bd"/>
</dbReference>
<evidence type="ECO:0000256" key="1">
    <source>
        <dbReference type="ARBA" id="ARBA00004123"/>
    </source>
</evidence>
<evidence type="ECO:0000256" key="3">
    <source>
        <dbReference type="ARBA" id="ARBA00023125"/>
    </source>
</evidence>
<sequence>PQSIDQIAQHLGLDMKMDEELFKKVSSNTKIIFDPENVTFTYKPEHDVKSKQDLLDLLQRRRLEGGGMLVEDFKDSYLNIKEAMAELEKEGKILIVRKKDGYPRMLFYNDTVYNTPMDEQFKELWNRYKMPMETEIVAELEAAGHRTVRVRDSGPRKNEAQMKRGLTRARKVKLTNTHLSGIVDLSKDYAPPGK</sequence>
<evidence type="ECO:0000313" key="9">
    <source>
        <dbReference type="Proteomes" id="UP000267251"/>
    </source>
</evidence>
<evidence type="ECO:0000313" key="8">
    <source>
        <dbReference type="EMBL" id="RKP12745.1"/>
    </source>
</evidence>
<dbReference type="GO" id="GO:0001097">
    <property type="term" value="F:TFIIH-class transcription factor complex binding"/>
    <property type="evidence" value="ECO:0007669"/>
    <property type="project" value="TreeGrafter"/>
</dbReference>
<dbReference type="InterPro" id="IPR016656">
    <property type="entry name" value="TFIIE-bsu"/>
</dbReference>
<dbReference type="GO" id="GO:0006367">
    <property type="term" value="P:transcription initiation at RNA polymerase II promoter"/>
    <property type="evidence" value="ECO:0007669"/>
    <property type="project" value="InterPro"/>
</dbReference>
<protein>
    <recommendedName>
        <fullName evidence="7">TFIIE beta domain-containing protein</fullName>
    </recommendedName>
</protein>
<dbReference type="PROSITE" id="PS51351">
    <property type="entry name" value="TFIIE_BETA_C"/>
    <property type="match status" value="1"/>
</dbReference>
<dbReference type="AlphaFoldDB" id="A0A4P9Y1U0"/>
<evidence type="ECO:0000256" key="2">
    <source>
        <dbReference type="ARBA" id="ARBA00023015"/>
    </source>
</evidence>